<dbReference type="Gene3D" id="3.40.630.30">
    <property type="match status" value="1"/>
</dbReference>
<dbReference type="InterPro" id="IPR000182">
    <property type="entry name" value="GNAT_dom"/>
</dbReference>
<dbReference type="SUPFAM" id="SSF55729">
    <property type="entry name" value="Acyl-CoA N-acyltransferases (Nat)"/>
    <property type="match status" value="1"/>
</dbReference>
<dbReference type="PANTHER" id="PTHR43877">
    <property type="entry name" value="AMINOALKYLPHOSPHONATE N-ACETYLTRANSFERASE-RELATED-RELATED"/>
    <property type="match status" value="1"/>
</dbReference>
<evidence type="ECO:0000313" key="5">
    <source>
        <dbReference type="Proteomes" id="UP000824055"/>
    </source>
</evidence>
<dbReference type="Proteomes" id="UP000824055">
    <property type="component" value="Unassembled WGS sequence"/>
</dbReference>
<evidence type="ECO:0000313" key="4">
    <source>
        <dbReference type="EMBL" id="HIZ68865.1"/>
    </source>
</evidence>
<dbReference type="InterPro" id="IPR050832">
    <property type="entry name" value="Bact_Acetyltransf"/>
</dbReference>
<comment type="caution">
    <text evidence="4">The sequence shown here is derived from an EMBL/GenBank/DDBJ whole genome shotgun (WGS) entry which is preliminary data.</text>
</comment>
<sequence>MPENNSCQPAMPYFQFRQASLHDFPAVWEVVNKAREKMLASGRTQWSATYPSEEIIRKDIENETGYVLCSDDTIAAFGVVAFNGEPVYKNIKGKWQSDYPYVVIHRLAVQPSLQGHGLSRLFLENVIEMCQAEGIKSIKVDTANENTEMIGLLSAMGFSFCGTVYYEGHGKRVAFEKVLVAPLLDIE</sequence>
<proteinExistence type="predicted"/>
<dbReference type="Pfam" id="PF00583">
    <property type="entry name" value="Acetyltransf_1"/>
    <property type="match status" value="1"/>
</dbReference>
<dbReference type="CDD" id="cd04301">
    <property type="entry name" value="NAT_SF"/>
    <property type="match status" value="1"/>
</dbReference>
<accession>A0A9D2FY40</accession>
<dbReference type="AlphaFoldDB" id="A0A9D2FY40"/>
<dbReference type="PANTHER" id="PTHR43877:SF2">
    <property type="entry name" value="AMINOALKYLPHOSPHONATE N-ACETYLTRANSFERASE-RELATED"/>
    <property type="match status" value="1"/>
</dbReference>
<dbReference type="EMBL" id="DXBE01000025">
    <property type="protein sequence ID" value="HIZ68865.1"/>
    <property type="molecule type" value="Genomic_DNA"/>
</dbReference>
<dbReference type="PROSITE" id="PS51186">
    <property type="entry name" value="GNAT"/>
    <property type="match status" value="1"/>
</dbReference>
<keyword evidence="1" id="KW-0808">Transferase</keyword>
<gene>
    <name evidence="4" type="ORF">H9966_03130</name>
</gene>
<name>A0A9D2FY40_9BACT</name>
<protein>
    <submittedName>
        <fullName evidence="4">GNAT family N-acetyltransferase</fullName>
    </submittedName>
</protein>
<feature type="domain" description="N-acetyltransferase" evidence="3">
    <location>
        <begin position="14"/>
        <end position="182"/>
    </location>
</feature>
<evidence type="ECO:0000256" key="2">
    <source>
        <dbReference type="ARBA" id="ARBA00023315"/>
    </source>
</evidence>
<evidence type="ECO:0000256" key="1">
    <source>
        <dbReference type="ARBA" id="ARBA00022679"/>
    </source>
</evidence>
<organism evidence="4 5">
    <name type="scientific">Candidatus Prevotella avicola</name>
    <dbReference type="NCBI Taxonomy" id="2838738"/>
    <lineage>
        <taxon>Bacteria</taxon>
        <taxon>Pseudomonadati</taxon>
        <taxon>Bacteroidota</taxon>
        <taxon>Bacteroidia</taxon>
        <taxon>Bacteroidales</taxon>
        <taxon>Prevotellaceae</taxon>
        <taxon>Prevotella</taxon>
    </lineage>
</organism>
<reference evidence="4" key="2">
    <citation type="submission" date="2021-04" db="EMBL/GenBank/DDBJ databases">
        <authorList>
            <person name="Gilroy R."/>
        </authorList>
    </citation>
    <scope>NUCLEOTIDE SEQUENCE</scope>
    <source>
        <strain evidence="4">ChiHecec3B27-8219</strain>
    </source>
</reference>
<reference evidence="4" key="1">
    <citation type="journal article" date="2021" name="PeerJ">
        <title>Extensive microbial diversity within the chicken gut microbiome revealed by metagenomics and culture.</title>
        <authorList>
            <person name="Gilroy R."/>
            <person name="Ravi A."/>
            <person name="Getino M."/>
            <person name="Pursley I."/>
            <person name="Horton D.L."/>
            <person name="Alikhan N.F."/>
            <person name="Baker D."/>
            <person name="Gharbi K."/>
            <person name="Hall N."/>
            <person name="Watson M."/>
            <person name="Adriaenssens E.M."/>
            <person name="Foster-Nyarko E."/>
            <person name="Jarju S."/>
            <person name="Secka A."/>
            <person name="Antonio M."/>
            <person name="Oren A."/>
            <person name="Chaudhuri R.R."/>
            <person name="La Ragione R."/>
            <person name="Hildebrand F."/>
            <person name="Pallen M.J."/>
        </authorList>
    </citation>
    <scope>NUCLEOTIDE SEQUENCE</scope>
    <source>
        <strain evidence="4">ChiHecec3B27-8219</strain>
    </source>
</reference>
<dbReference type="GO" id="GO:0016747">
    <property type="term" value="F:acyltransferase activity, transferring groups other than amino-acyl groups"/>
    <property type="evidence" value="ECO:0007669"/>
    <property type="project" value="InterPro"/>
</dbReference>
<dbReference type="InterPro" id="IPR016181">
    <property type="entry name" value="Acyl_CoA_acyltransferase"/>
</dbReference>
<evidence type="ECO:0000259" key="3">
    <source>
        <dbReference type="PROSITE" id="PS51186"/>
    </source>
</evidence>
<keyword evidence="2" id="KW-0012">Acyltransferase</keyword>